<evidence type="ECO:0000313" key="1">
    <source>
        <dbReference type="EMBL" id="KAJ0170438.1"/>
    </source>
</evidence>
<proteinExistence type="predicted"/>
<organism evidence="1 2">
    <name type="scientific">Dendrolimus kikuchii</name>
    <dbReference type="NCBI Taxonomy" id="765133"/>
    <lineage>
        <taxon>Eukaryota</taxon>
        <taxon>Metazoa</taxon>
        <taxon>Ecdysozoa</taxon>
        <taxon>Arthropoda</taxon>
        <taxon>Hexapoda</taxon>
        <taxon>Insecta</taxon>
        <taxon>Pterygota</taxon>
        <taxon>Neoptera</taxon>
        <taxon>Endopterygota</taxon>
        <taxon>Lepidoptera</taxon>
        <taxon>Glossata</taxon>
        <taxon>Ditrysia</taxon>
        <taxon>Bombycoidea</taxon>
        <taxon>Lasiocampidae</taxon>
        <taxon>Dendrolimus</taxon>
    </lineage>
</organism>
<protein>
    <submittedName>
        <fullName evidence="1">Uncharacterized protein</fullName>
    </submittedName>
</protein>
<dbReference type="Proteomes" id="UP000824533">
    <property type="component" value="Linkage Group LG27"/>
</dbReference>
<name>A0ACC1CFT3_9NEOP</name>
<accession>A0ACC1CFT3</accession>
<reference evidence="1 2" key="1">
    <citation type="journal article" date="2021" name="Front. Genet.">
        <title>Chromosome-Level Genome Assembly Reveals Significant Gene Expansion in the Toll and IMD Signaling Pathways of Dendrolimus kikuchii.</title>
        <authorList>
            <person name="Zhou J."/>
            <person name="Wu P."/>
            <person name="Xiong Z."/>
            <person name="Liu N."/>
            <person name="Zhao N."/>
            <person name="Ji M."/>
            <person name="Qiu Y."/>
            <person name="Yang B."/>
        </authorList>
    </citation>
    <scope>NUCLEOTIDE SEQUENCE [LARGE SCALE GENOMIC DNA]</scope>
    <source>
        <strain evidence="1">Ann1</strain>
    </source>
</reference>
<keyword evidence="2" id="KW-1185">Reference proteome</keyword>
<sequence>MPATRGVKRAASKSTTSSAASVPKNKKKRTPFQLEIPTAPKKRGRVLTCGQGDVGQLGLGESILETSKFKHVTALGDKVVDVCAGGMHTVALDCNGKVWTYGCNDEGALGRTTSGEKDEGTPKTVSLPSKAVLVTAGDSHSAALMENGDVYAWGAFRDSHGSMGLVVRGREGKSCKDPVKVDIGETAAAIASGGDHLVILSTTGNVYTMGCGEQGQLGRLTQRSASRESRQGFSALLVPSKVNLKRLIGRIWAGSHATFVLDANTDKVFAFGLNNYGQLGISGEKRRGALYVPAECDAFGAVGARWSSVAVGQHHSLALDHHGQVYAVGRCEYGRLGLGDRTGDAEALEPIPALQDKKCISIATGTSSSFAVTDTGEVWSWGMGSEGQLGTGKCNDEPSPTLATLPQVEGCTARHISGGGQHTVLLVEDPASRKEETPPPEKETEEEKAEEKSEEEIDEEEEEKPKRKRAKKQEKEEEDEVTSTSTDKSKEDAKPQKINGDEKKETPMEVDETDKQEEQKQEDDQTDKPSETTPEQPEDKPDQKLETDTSSQDTQTSLESQTSQEKDEKTEENPDVEMQDTSDKVNGTPEEKIETKSVEGLLQNANPITTTA</sequence>
<gene>
    <name evidence="1" type="ORF">K1T71_013809</name>
</gene>
<evidence type="ECO:0000313" key="2">
    <source>
        <dbReference type="Proteomes" id="UP000824533"/>
    </source>
</evidence>
<dbReference type="EMBL" id="CM034413">
    <property type="protein sequence ID" value="KAJ0170438.1"/>
    <property type="molecule type" value="Genomic_DNA"/>
</dbReference>
<comment type="caution">
    <text evidence="1">The sequence shown here is derived from an EMBL/GenBank/DDBJ whole genome shotgun (WGS) entry which is preliminary data.</text>
</comment>